<accession>A0ABP5JQG5</accession>
<sequence>MRANAENPENPEYPEDDDEQSPAVLEAADQERAAVEPEVDDLEVLRQQRERGAEPADEGDAVEQVREVALEDEDYRD</sequence>
<feature type="compositionally biased region" description="Basic and acidic residues" evidence="1">
    <location>
        <begin position="43"/>
        <end position="54"/>
    </location>
</feature>
<feature type="region of interest" description="Disordered" evidence="1">
    <location>
        <begin position="1"/>
        <end position="77"/>
    </location>
</feature>
<dbReference type="Proteomes" id="UP001500897">
    <property type="component" value="Unassembled WGS sequence"/>
</dbReference>
<name>A0ABP5JQG5_9ACTN</name>
<dbReference type="EMBL" id="BAAANS010000077">
    <property type="protein sequence ID" value="GAA2121209.1"/>
    <property type="molecule type" value="Genomic_DNA"/>
</dbReference>
<evidence type="ECO:0008006" key="4">
    <source>
        <dbReference type="Google" id="ProtNLM"/>
    </source>
</evidence>
<evidence type="ECO:0000313" key="2">
    <source>
        <dbReference type="EMBL" id="GAA2121209.1"/>
    </source>
</evidence>
<reference evidence="3" key="1">
    <citation type="journal article" date="2019" name="Int. J. Syst. Evol. Microbiol.">
        <title>The Global Catalogue of Microorganisms (GCM) 10K type strain sequencing project: providing services to taxonomists for standard genome sequencing and annotation.</title>
        <authorList>
            <consortium name="The Broad Institute Genomics Platform"/>
            <consortium name="The Broad Institute Genome Sequencing Center for Infectious Disease"/>
            <person name="Wu L."/>
            <person name="Ma J."/>
        </authorList>
    </citation>
    <scope>NUCLEOTIDE SEQUENCE [LARGE SCALE GENOMIC DNA]</scope>
    <source>
        <strain evidence="3">JCM 14559</strain>
    </source>
</reference>
<protein>
    <recommendedName>
        <fullName evidence="4">DUF5709 domain-containing protein</fullName>
    </recommendedName>
</protein>
<dbReference type="RefSeq" id="WP_344558283.1">
    <property type="nucleotide sequence ID" value="NZ_BAAANS010000077.1"/>
</dbReference>
<feature type="compositionally biased region" description="Low complexity" evidence="1">
    <location>
        <begin position="1"/>
        <end position="10"/>
    </location>
</feature>
<feature type="compositionally biased region" description="Basic and acidic residues" evidence="1">
    <location>
        <begin position="63"/>
        <end position="77"/>
    </location>
</feature>
<proteinExistence type="predicted"/>
<evidence type="ECO:0000313" key="3">
    <source>
        <dbReference type="Proteomes" id="UP001500897"/>
    </source>
</evidence>
<comment type="caution">
    <text evidence="2">The sequence shown here is derived from an EMBL/GenBank/DDBJ whole genome shotgun (WGS) entry which is preliminary data.</text>
</comment>
<gene>
    <name evidence="2" type="ORF">GCM10009759_70690</name>
</gene>
<organism evidence="2 3">
    <name type="scientific">Kitasatospora saccharophila</name>
    <dbReference type="NCBI Taxonomy" id="407973"/>
    <lineage>
        <taxon>Bacteria</taxon>
        <taxon>Bacillati</taxon>
        <taxon>Actinomycetota</taxon>
        <taxon>Actinomycetes</taxon>
        <taxon>Kitasatosporales</taxon>
        <taxon>Streptomycetaceae</taxon>
        <taxon>Kitasatospora</taxon>
    </lineage>
</organism>
<evidence type="ECO:0000256" key="1">
    <source>
        <dbReference type="SAM" id="MobiDB-lite"/>
    </source>
</evidence>
<keyword evidence="3" id="KW-1185">Reference proteome</keyword>